<dbReference type="RefSeq" id="WP_076443858.1">
    <property type="nucleotide sequence ID" value="NZ_FTOQ01000001.1"/>
</dbReference>
<evidence type="ECO:0008006" key="3">
    <source>
        <dbReference type="Google" id="ProtNLM"/>
    </source>
</evidence>
<dbReference type="Proteomes" id="UP000186684">
    <property type="component" value="Unassembled WGS sequence"/>
</dbReference>
<dbReference type="AlphaFoldDB" id="A0A1N7JLM0"/>
<name>A0A1N7JLM0_9RHOB</name>
<dbReference type="EMBL" id="FTOQ01000001">
    <property type="protein sequence ID" value="SIS50156.1"/>
    <property type="molecule type" value="Genomic_DNA"/>
</dbReference>
<keyword evidence="2" id="KW-1185">Reference proteome</keyword>
<proteinExistence type="predicted"/>
<sequence length="137" mass="15421">MSNIDDLVQLARLVELDALARLREARDAEMAARSEAGRISDLQRRAIAEEGQDTARRVSQSDPAWSIWLGQRRGTLNTEIAQARVRQDYLSRETAYHVARHAALAGIQARVEVEGRAELRKAQDAELQALLPLRPKR</sequence>
<dbReference type="OrthoDB" id="7861976at2"/>
<gene>
    <name evidence="1" type="ORF">SAMN05421759_10161</name>
</gene>
<dbReference type="STRING" id="633194.SAMN05421759_10161"/>
<reference evidence="2" key="1">
    <citation type="submission" date="2017-01" db="EMBL/GenBank/DDBJ databases">
        <authorList>
            <person name="Varghese N."/>
            <person name="Submissions S."/>
        </authorList>
    </citation>
    <scope>NUCLEOTIDE SEQUENCE [LARGE SCALE GENOMIC DNA]</scope>
    <source>
        <strain evidence="2">DSM 29430</strain>
    </source>
</reference>
<organism evidence="1 2">
    <name type="scientific">Roseivivax lentus</name>
    <dbReference type="NCBI Taxonomy" id="633194"/>
    <lineage>
        <taxon>Bacteria</taxon>
        <taxon>Pseudomonadati</taxon>
        <taxon>Pseudomonadota</taxon>
        <taxon>Alphaproteobacteria</taxon>
        <taxon>Rhodobacterales</taxon>
        <taxon>Roseobacteraceae</taxon>
        <taxon>Roseivivax</taxon>
    </lineage>
</organism>
<evidence type="ECO:0000313" key="2">
    <source>
        <dbReference type="Proteomes" id="UP000186684"/>
    </source>
</evidence>
<evidence type="ECO:0000313" key="1">
    <source>
        <dbReference type="EMBL" id="SIS50156.1"/>
    </source>
</evidence>
<accession>A0A1N7JLM0</accession>
<protein>
    <recommendedName>
        <fullName evidence="3">Flagellar FliJ protein</fullName>
    </recommendedName>
</protein>